<dbReference type="EMBL" id="JAAAJB010001650">
    <property type="protein sequence ID" value="KAG0247580.1"/>
    <property type="molecule type" value="Genomic_DNA"/>
</dbReference>
<feature type="chain" id="PRO_5040290098" evidence="1">
    <location>
        <begin position="20"/>
        <end position="65"/>
    </location>
</feature>
<reference evidence="2" key="1">
    <citation type="journal article" date="2020" name="Fungal Divers.">
        <title>Resolving the Mortierellaceae phylogeny through synthesis of multi-gene phylogenetics and phylogenomics.</title>
        <authorList>
            <person name="Vandepol N."/>
            <person name="Liber J."/>
            <person name="Desiro A."/>
            <person name="Na H."/>
            <person name="Kennedy M."/>
            <person name="Barry K."/>
            <person name="Grigoriev I.V."/>
            <person name="Miller A.N."/>
            <person name="O'Donnell K."/>
            <person name="Stajich J.E."/>
            <person name="Bonito G."/>
        </authorList>
    </citation>
    <scope>NUCLEOTIDE SEQUENCE</scope>
    <source>
        <strain evidence="2">BC1065</strain>
    </source>
</reference>
<keyword evidence="1" id="KW-0732">Signal</keyword>
<feature type="non-terminal residue" evidence="2">
    <location>
        <position position="65"/>
    </location>
</feature>
<dbReference type="AlphaFoldDB" id="A0A9P6PLC2"/>
<name>A0A9P6PLC2_9FUNG</name>
<proteinExistence type="predicted"/>
<accession>A0A9P6PLC2</accession>
<evidence type="ECO:0000313" key="3">
    <source>
        <dbReference type="Proteomes" id="UP000807716"/>
    </source>
</evidence>
<comment type="caution">
    <text evidence="2">The sequence shown here is derived from an EMBL/GenBank/DDBJ whole genome shotgun (WGS) entry which is preliminary data.</text>
</comment>
<sequence>MKLNLVLAASIGLAAFAQALPKDRPQDVPQDLIEHASKPVYNGTLKDLAADASPMGSDDFMAKAC</sequence>
<keyword evidence="3" id="KW-1185">Reference proteome</keyword>
<feature type="signal peptide" evidence="1">
    <location>
        <begin position="1"/>
        <end position="19"/>
    </location>
</feature>
<dbReference type="Proteomes" id="UP000807716">
    <property type="component" value="Unassembled WGS sequence"/>
</dbReference>
<evidence type="ECO:0000313" key="2">
    <source>
        <dbReference type="EMBL" id="KAG0247580.1"/>
    </source>
</evidence>
<protein>
    <submittedName>
        <fullName evidence="2">Uncharacterized protein</fullName>
    </submittedName>
</protein>
<organism evidence="2 3">
    <name type="scientific">Actinomortierella ambigua</name>
    <dbReference type="NCBI Taxonomy" id="1343610"/>
    <lineage>
        <taxon>Eukaryota</taxon>
        <taxon>Fungi</taxon>
        <taxon>Fungi incertae sedis</taxon>
        <taxon>Mucoromycota</taxon>
        <taxon>Mortierellomycotina</taxon>
        <taxon>Mortierellomycetes</taxon>
        <taxon>Mortierellales</taxon>
        <taxon>Mortierellaceae</taxon>
        <taxon>Actinomortierella</taxon>
    </lineage>
</organism>
<gene>
    <name evidence="2" type="ORF">DFQ27_001853</name>
</gene>
<evidence type="ECO:0000256" key="1">
    <source>
        <dbReference type="SAM" id="SignalP"/>
    </source>
</evidence>